<dbReference type="GeneID" id="61749972"/>
<comment type="similarity">
    <text evidence="6">Belongs to the tRNA(Ile)-lysidine synthase family.</text>
</comment>
<evidence type="ECO:0000313" key="9">
    <source>
        <dbReference type="EMBL" id="RXI27011.1"/>
    </source>
</evidence>
<dbReference type="EMBL" id="NXIC01000001">
    <property type="protein sequence ID" value="RXI27011.1"/>
    <property type="molecule type" value="Genomic_DNA"/>
</dbReference>
<comment type="caution">
    <text evidence="6">Lacks conserved residue(s) required for the propagation of feature annotation.</text>
</comment>
<comment type="catalytic activity">
    <reaction evidence="5 6">
        <text>cytidine(34) in tRNA(Ile2) + L-lysine + ATP = lysidine(34) in tRNA(Ile2) + AMP + diphosphate + H(+)</text>
        <dbReference type="Rhea" id="RHEA:43744"/>
        <dbReference type="Rhea" id="RHEA-COMP:10625"/>
        <dbReference type="Rhea" id="RHEA-COMP:10670"/>
        <dbReference type="ChEBI" id="CHEBI:15378"/>
        <dbReference type="ChEBI" id="CHEBI:30616"/>
        <dbReference type="ChEBI" id="CHEBI:32551"/>
        <dbReference type="ChEBI" id="CHEBI:33019"/>
        <dbReference type="ChEBI" id="CHEBI:82748"/>
        <dbReference type="ChEBI" id="CHEBI:83665"/>
        <dbReference type="ChEBI" id="CHEBI:456215"/>
        <dbReference type="EC" id="6.3.4.19"/>
    </reaction>
</comment>
<accession>A0AAD0SJY7</accession>
<evidence type="ECO:0000313" key="10">
    <source>
        <dbReference type="Proteomes" id="UP000262029"/>
    </source>
</evidence>
<evidence type="ECO:0000313" key="11">
    <source>
        <dbReference type="Proteomes" id="UP000290580"/>
    </source>
</evidence>
<sequence length="326" mass="38793">MNLDFSEIKSSKNLLAFSAGIDSTALFFLLLNSNISFDIAIVDYNIREQSKEEVAHAKNLAKKFNKKIYKKDIFLENLSNFEKQARDIRYNFFEEIIKKNSYDFLITAHQLNDKFEWFLMQLSKGAGLIELLGMSEIEDKEFYKIYRPLLNFSKDELISYLENKNIKYFVDESNIDEKYKRNYFRNSFSNSFLKEFKEGVKSSFNFLHNDLNSLNIDFYPIKKIEELEIFKNQNDNNLNLRVIDKSLKKRGILLSSLQREEIIKQKELTIAHKINIAITENYIFIAPKIKINMPKDFKEKCRVKKLPKNIREYIFIKNIDFKDLVF</sequence>
<dbReference type="GO" id="GO:0006400">
    <property type="term" value="P:tRNA modification"/>
    <property type="evidence" value="ECO:0007669"/>
    <property type="project" value="UniProtKB-UniRule"/>
</dbReference>
<dbReference type="EC" id="6.3.4.19" evidence="6"/>
<evidence type="ECO:0000256" key="1">
    <source>
        <dbReference type="ARBA" id="ARBA00022598"/>
    </source>
</evidence>
<keyword evidence="1 6" id="KW-0436">Ligase</keyword>
<dbReference type="RefSeq" id="WP_066352860.1">
    <property type="nucleotide sequence ID" value="NZ_CP032099.1"/>
</dbReference>
<keyword evidence="11" id="KW-1185">Reference proteome</keyword>
<dbReference type="InterPro" id="IPR011063">
    <property type="entry name" value="TilS/TtcA_N"/>
</dbReference>
<dbReference type="Gene3D" id="3.40.50.620">
    <property type="entry name" value="HUPs"/>
    <property type="match status" value="1"/>
</dbReference>
<evidence type="ECO:0000256" key="6">
    <source>
        <dbReference type="HAMAP-Rule" id="MF_01161"/>
    </source>
</evidence>
<evidence type="ECO:0000313" key="8">
    <source>
        <dbReference type="EMBL" id="AXX84054.1"/>
    </source>
</evidence>
<dbReference type="InterPro" id="IPR012795">
    <property type="entry name" value="tRNA_Ile_lys_synt_N"/>
</dbReference>
<dbReference type="EMBL" id="CP032099">
    <property type="protein sequence ID" value="AXX84054.1"/>
    <property type="molecule type" value="Genomic_DNA"/>
</dbReference>
<evidence type="ECO:0000256" key="2">
    <source>
        <dbReference type="ARBA" id="ARBA00022694"/>
    </source>
</evidence>
<keyword evidence="4" id="KW-0067">ATP-binding</keyword>
<dbReference type="Pfam" id="PF01171">
    <property type="entry name" value="ATP_bind_3"/>
    <property type="match status" value="1"/>
</dbReference>
<evidence type="ECO:0000256" key="3">
    <source>
        <dbReference type="ARBA" id="ARBA00022741"/>
    </source>
</evidence>
<name>A0AAD0SJY7_9BACT</name>
<dbReference type="PANTHER" id="PTHR43033:SF1">
    <property type="entry name" value="TRNA(ILE)-LYSIDINE SYNTHASE-RELATED"/>
    <property type="match status" value="1"/>
</dbReference>
<organism evidence="8 10">
    <name type="scientific">Aliarcobacter skirrowii CCUG 10374</name>
    <dbReference type="NCBI Taxonomy" id="1032239"/>
    <lineage>
        <taxon>Bacteria</taxon>
        <taxon>Pseudomonadati</taxon>
        <taxon>Campylobacterota</taxon>
        <taxon>Epsilonproteobacteria</taxon>
        <taxon>Campylobacterales</taxon>
        <taxon>Arcobacteraceae</taxon>
        <taxon>Aliarcobacter</taxon>
    </lineage>
</organism>
<dbReference type="PANTHER" id="PTHR43033">
    <property type="entry name" value="TRNA(ILE)-LYSIDINE SYNTHASE-RELATED"/>
    <property type="match status" value="1"/>
</dbReference>
<dbReference type="SUPFAM" id="SSF52402">
    <property type="entry name" value="Adenine nucleotide alpha hydrolases-like"/>
    <property type="match status" value="1"/>
</dbReference>
<feature type="domain" description="tRNA(Ile)-lysidine/2-thiocytidine synthase N-terminal" evidence="7">
    <location>
        <begin position="13"/>
        <end position="186"/>
    </location>
</feature>
<protein>
    <recommendedName>
        <fullName evidence="6">tRNA(Ile)-lysidine synthase</fullName>
        <ecNumber evidence="6">6.3.4.19</ecNumber>
    </recommendedName>
    <alternativeName>
        <fullName evidence="6">tRNA(Ile)-2-lysyl-cytidine synthase</fullName>
    </alternativeName>
    <alternativeName>
        <fullName evidence="6">tRNA(Ile)-lysidine synthetase</fullName>
    </alternativeName>
</protein>
<evidence type="ECO:0000256" key="4">
    <source>
        <dbReference type="ARBA" id="ARBA00022840"/>
    </source>
</evidence>
<evidence type="ECO:0000259" key="7">
    <source>
        <dbReference type="Pfam" id="PF01171"/>
    </source>
</evidence>
<dbReference type="CDD" id="cd01992">
    <property type="entry name" value="TilS_N"/>
    <property type="match status" value="1"/>
</dbReference>
<keyword evidence="3" id="KW-0547">Nucleotide-binding</keyword>
<keyword evidence="6" id="KW-0963">Cytoplasm</keyword>
<dbReference type="GO" id="GO:0005737">
    <property type="term" value="C:cytoplasm"/>
    <property type="evidence" value="ECO:0007669"/>
    <property type="project" value="UniProtKB-SubCell"/>
</dbReference>
<comment type="subcellular location">
    <subcellularLocation>
        <location evidence="6">Cytoplasm</location>
    </subcellularLocation>
</comment>
<dbReference type="InterPro" id="IPR014729">
    <property type="entry name" value="Rossmann-like_a/b/a_fold"/>
</dbReference>
<gene>
    <name evidence="6 8" type="primary">tilS</name>
    <name evidence="8" type="ORF">ASKIR_0218</name>
    <name evidence="9" type="ORF">CP959_02620</name>
</gene>
<reference evidence="9 11" key="1">
    <citation type="submission" date="2017-09" db="EMBL/GenBank/DDBJ databases">
        <title>Genomics of the genus Arcobacter.</title>
        <authorList>
            <person name="Perez-Cataluna A."/>
            <person name="Figueras M.J."/>
            <person name="Salas-Masso N."/>
        </authorList>
    </citation>
    <scope>NUCLEOTIDE SEQUENCE [LARGE SCALE GENOMIC DNA]</scope>
    <source>
        <strain evidence="9 11">LMG 6621</strain>
    </source>
</reference>
<comment type="function">
    <text evidence="6">Ligates lysine onto the cytidine present at position 34 of the AUA codon-specific tRNA(Ile) that contains the anticodon CAU, in an ATP-dependent manner. Cytidine is converted to lysidine, thus changing the amino acid specificity of the tRNA from methionine to isoleucine.</text>
</comment>
<proteinExistence type="inferred from homology"/>
<keyword evidence="2 6" id="KW-0819">tRNA processing</keyword>
<dbReference type="AlphaFoldDB" id="A0AAD0SJY7"/>
<dbReference type="InterPro" id="IPR012094">
    <property type="entry name" value="tRNA_Ile_lys_synt"/>
</dbReference>
<dbReference type="GO" id="GO:0032267">
    <property type="term" value="F:tRNA(Ile)-lysidine synthase activity"/>
    <property type="evidence" value="ECO:0007669"/>
    <property type="project" value="UniProtKB-EC"/>
</dbReference>
<dbReference type="NCBIfam" id="TIGR02432">
    <property type="entry name" value="lysidine_TilS_N"/>
    <property type="match status" value="1"/>
</dbReference>
<dbReference type="HAMAP" id="MF_01161">
    <property type="entry name" value="tRNA_Ile_lys_synt"/>
    <property type="match status" value="1"/>
</dbReference>
<reference evidence="8 10" key="2">
    <citation type="submission" date="2018-08" db="EMBL/GenBank/DDBJ databases">
        <title>Complete genome of the Arcobacter skirrowii type strain LMG 6621.</title>
        <authorList>
            <person name="Miller W.G."/>
            <person name="Yee E."/>
            <person name="Bono J.L."/>
        </authorList>
    </citation>
    <scope>NUCLEOTIDE SEQUENCE [LARGE SCALE GENOMIC DNA]</scope>
    <source>
        <strain evidence="8 10">CCUG 10374</strain>
    </source>
</reference>
<evidence type="ECO:0000256" key="5">
    <source>
        <dbReference type="ARBA" id="ARBA00048539"/>
    </source>
</evidence>
<dbReference type="Proteomes" id="UP000290580">
    <property type="component" value="Unassembled WGS sequence"/>
</dbReference>
<dbReference type="Proteomes" id="UP000262029">
    <property type="component" value="Chromosome"/>
</dbReference>
<dbReference type="GO" id="GO:0005524">
    <property type="term" value="F:ATP binding"/>
    <property type="evidence" value="ECO:0007669"/>
    <property type="project" value="UniProtKB-KW"/>
</dbReference>